<dbReference type="Pfam" id="PF06093">
    <property type="entry name" value="Spt4"/>
    <property type="match status" value="1"/>
</dbReference>
<dbReference type="PANTHER" id="PTHR12882:SF1">
    <property type="entry name" value="TRANSCRIPTION ELONGATION FACTOR SPT4"/>
    <property type="match status" value="1"/>
</dbReference>
<feature type="domain" description="Spt4/RpoE2 zinc finger" evidence="6">
    <location>
        <begin position="19"/>
        <end position="95"/>
    </location>
</feature>
<reference evidence="7 8" key="1">
    <citation type="journal article" date="2024" name="Nat. Commun.">
        <title>Phylogenomics reveals the evolutionary origins of lichenization in chlorophyte algae.</title>
        <authorList>
            <person name="Puginier C."/>
            <person name="Libourel C."/>
            <person name="Otte J."/>
            <person name="Skaloud P."/>
            <person name="Haon M."/>
            <person name="Grisel S."/>
            <person name="Petersen M."/>
            <person name="Berrin J.G."/>
            <person name="Delaux P.M."/>
            <person name="Dal Grande F."/>
            <person name="Keller J."/>
        </authorList>
    </citation>
    <scope>NUCLEOTIDE SEQUENCE [LARGE SCALE GENOMIC DNA]</scope>
    <source>
        <strain evidence="7 8">SAG 2036</strain>
    </source>
</reference>
<keyword evidence="8" id="KW-1185">Reference proteome</keyword>
<dbReference type="GO" id="GO:0000993">
    <property type="term" value="F:RNA polymerase II complex binding"/>
    <property type="evidence" value="ECO:0007669"/>
    <property type="project" value="TreeGrafter"/>
</dbReference>
<dbReference type="GO" id="GO:0006355">
    <property type="term" value="P:regulation of DNA-templated transcription"/>
    <property type="evidence" value="ECO:0007669"/>
    <property type="project" value="InterPro"/>
</dbReference>
<dbReference type="Proteomes" id="UP001465755">
    <property type="component" value="Unassembled WGS sequence"/>
</dbReference>
<gene>
    <name evidence="7" type="ORF">WJX73_005977</name>
</gene>
<evidence type="ECO:0000259" key="6">
    <source>
        <dbReference type="SMART" id="SM01389"/>
    </source>
</evidence>
<keyword evidence="4 5" id="KW-0539">Nucleus</keyword>
<comment type="similarity">
    <text evidence="2 5">Belongs to the SPT4 family.</text>
</comment>
<sequence length="118" mass="13195">MAHGLERHAEPPMTLGKSLVACMVCRLVKLSEQFYQDGCENCTFLDMAQNRGRCEDCTTINFQGIITVINPASSWAAKWLHMGHSTPGCYALSVRGDLTQEIEDVLRENNRSRNTSNC</sequence>
<protein>
    <recommendedName>
        <fullName evidence="5">Transcription elongation factor SPT4 homolog</fullName>
    </recommendedName>
</protein>
<evidence type="ECO:0000256" key="1">
    <source>
        <dbReference type="ARBA" id="ARBA00004123"/>
    </source>
</evidence>
<dbReference type="InterPro" id="IPR009287">
    <property type="entry name" value="Spt4"/>
</dbReference>
<evidence type="ECO:0000256" key="5">
    <source>
        <dbReference type="PIRNR" id="PIRNR025023"/>
    </source>
</evidence>
<dbReference type="AlphaFoldDB" id="A0AAW1NPP3"/>
<dbReference type="Gene3D" id="3.30.40.210">
    <property type="match status" value="1"/>
</dbReference>
<name>A0AAW1NPP3_9CHLO</name>
<dbReference type="InterPro" id="IPR038510">
    <property type="entry name" value="Spt4_sf"/>
</dbReference>
<organism evidence="7 8">
    <name type="scientific">Symbiochloris irregularis</name>
    <dbReference type="NCBI Taxonomy" id="706552"/>
    <lineage>
        <taxon>Eukaryota</taxon>
        <taxon>Viridiplantae</taxon>
        <taxon>Chlorophyta</taxon>
        <taxon>core chlorophytes</taxon>
        <taxon>Trebouxiophyceae</taxon>
        <taxon>Trebouxiales</taxon>
        <taxon>Trebouxiaceae</taxon>
        <taxon>Symbiochloris</taxon>
    </lineage>
</organism>
<dbReference type="GO" id="GO:0140673">
    <property type="term" value="P:transcription elongation-coupled chromatin remodeling"/>
    <property type="evidence" value="ECO:0007669"/>
    <property type="project" value="InterPro"/>
</dbReference>
<dbReference type="EMBL" id="JALJOQ010000207">
    <property type="protein sequence ID" value="KAK9789547.1"/>
    <property type="molecule type" value="Genomic_DNA"/>
</dbReference>
<dbReference type="CDD" id="cd07973">
    <property type="entry name" value="Spt4"/>
    <property type="match status" value="1"/>
</dbReference>
<dbReference type="PIRSF" id="PIRSF025023">
    <property type="entry name" value="Spt4"/>
    <property type="match status" value="1"/>
</dbReference>
<dbReference type="InterPro" id="IPR029040">
    <property type="entry name" value="RPABC4/Spt4"/>
</dbReference>
<dbReference type="GO" id="GO:0032044">
    <property type="term" value="C:DSIF complex"/>
    <property type="evidence" value="ECO:0007669"/>
    <property type="project" value="TreeGrafter"/>
</dbReference>
<comment type="caution">
    <text evidence="7">The sequence shown here is derived from an EMBL/GenBank/DDBJ whole genome shotgun (WGS) entry which is preliminary data.</text>
</comment>
<dbReference type="SMART" id="SM01389">
    <property type="entry name" value="Spt4"/>
    <property type="match status" value="1"/>
</dbReference>
<evidence type="ECO:0000256" key="4">
    <source>
        <dbReference type="ARBA" id="ARBA00023242"/>
    </source>
</evidence>
<proteinExistence type="inferred from homology"/>
<dbReference type="GO" id="GO:0008270">
    <property type="term" value="F:zinc ion binding"/>
    <property type="evidence" value="ECO:0007669"/>
    <property type="project" value="InterPro"/>
</dbReference>
<dbReference type="InterPro" id="IPR022800">
    <property type="entry name" value="Spt4/RpoE2_Znf"/>
</dbReference>
<accession>A0AAW1NPP3</accession>
<evidence type="ECO:0000313" key="7">
    <source>
        <dbReference type="EMBL" id="KAK9789547.1"/>
    </source>
</evidence>
<keyword evidence="3 5" id="KW-0804">Transcription</keyword>
<comment type="function">
    <text evidence="5">May regulate transcription elongation by RNA polymerase II. May enhance transcriptional pausing at sites proximal to the promoter, which may in turn facilitate the assembly of an elongation competent RNA polymerase II complex.</text>
</comment>
<evidence type="ECO:0000256" key="2">
    <source>
        <dbReference type="ARBA" id="ARBA00010464"/>
    </source>
</evidence>
<evidence type="ECO:0000256" key="3">
    <source>
        <dbReference type="ARBA" id="ARBA00023163"/>
    </source>
</evidence>
<evidence type="ECO:0000313" key="8">
    <source>
        <dbReference type="Proteomes" id="UP001465755"/>
    </source>
</evidence>
<comment type="subcellular location">
    <subcellularLocation>
        <location evidence="1 5">Nucleus</location>
    </subcellularLocation>
</comment>
<dbReference type="PANTHER" id="PTHR12882">
    <property type="entry name" value="SUPPRESSOR OF TY 4"/>
    <property type="match status" value="1"/>
</dbReference>
<dbReference type="SUPFAM" id="SSF63393">
    <property type="entry name" value="RNA polymerase subunits"/>
    <property type="match status" value="1"/>
</dbReference>